<comment type="similarity">
    <text evidence="1">Belongs to the universal stress protein A family.</text>
</comment>
<feature type="domain" description="UspA" evidence="2">
    <location>
        <begin position="155"/>
        <end position="272"/>
    </location>
</feature>
<dbReference type="InterPro" id="IPR006016">
    <property type="entry name" value="UspA"/>
</dbReference>
<reference evidence="4" key="1">
    <citation type="submission" date="2017-05" db="EMBL/GenBank/DDBJ databases">
        <authorList>
            <person name="Rodrigo-Torres L."/>
            <person name="Arahal R. D."/>
            <person name="Lucena T."/>
        </authorList>
    </citation>
    <scope>NUCLEOTIDE SEQUENCE [LARGE SCALE GENOMIC DNA]</scope>
    <source>
        <strain evidence="4">CECT 8649</strain>
    </source>
</reference>
<dbReference type="PANTHER" id="PTHR46268">
    <property type="entry name" value="STRESS RESPONSE PROTEIN NHAX"/>
    <property type="match status" value="1"/>
</dbReference>
<dbReference type="RefSeq" id="WP_235872053.1">
    <property type="nucleotide sequence ID" value="NZ_FXXP01000006.1"/>
</dbReference>
<dbReference type="Pfam" id="PF00582">
    <property type="entry name" value="Usp"/>
    <property type="match status" value="1"/>
</dbReference>
<dbReference type="PANTHER" id="PTHR46268:SF15">
    <property type="entry name" value="UNIVERSAL STRESS PROTEIN HP_0031"/>
    <property type="match status" value="1"/>
</dbReference>
<dbReference type="Proteomes" id="UP000225972">
    <property type="component" value="Unassembled WGS sequence"/>
</dbReference>
<sequence length="274" mass="29655">MSIKNILITHSGSAGFPSGVGHATKIAAKHDAWLTAVYGSTSSYFEHVLGLTEDLLGKLGNVRNEKIEAARAFFEEQASSAGVAERSRFVMPSEIGKLSLPEIARNFDFVVTGYHSNLPTDEFRAVNPDLMALQSGRPVLVVPNGYSTDKLGSHALVAWDGKRSAARALNDAMTILEERPRKVTILSVGASLPKMPEGTDIVTHLRRHGVDVEQVERPKGKNGIADVIQRTAAELGAKLIVMGAFEHSKFSQDLFGGVTHEVIRSSQVPVFMSH</sequence>
<dbReference type="InterPro" id="IPR006015">
    <property type="entry name" value="Universal_stress_UspA"/>
</dbReference>
<dbReference type="PRINTS" id="PR01438">
    <property type="entry name" value="UNVRSLSTRESS"/>
</dbReference>
<keyword evidence="4" id="KW-1185">Reference proteome</keyword>
<dbReference type="SUPFAM" id="SSF52402">
    <property type="entry name" value="Adenine nucleotide alpha hydrolases-like"/>
    <property type="match status" value="2"/>
</dbReference>
<dbReference type="EMBL" id="FXXP01000006">
    <property type="protein sequence ID" value="SMX30520.1"/>
    <property type="molecule type" value="Genomic_DNA"/>
</dbReference>
<evidence type="ECO:0000313" key="4">
    <source>
        <dbReference type="Proteomes" id="UP000225972"/>
    </source>
</evidence>
<evidence type="ECO:0000256" key="1">
    <source>
        <dbReference type="ARBA" id="ARBA00008791"/>
    </source>
</evidence>
<dbReference type="Gene3D" id="3.40.50.12370">
    <property type="match status" value="1"/>
</dbReference>
<name>A0A238JIM5_9RHOB</name>
<proteinExistence type="inferred from homology"/>
<evidence type="ECO:0000259" key="2">
    <source>
        <dbReference type="Pfam" id="PF00582"/>
    </source>
</evidence>
<dbReference type="CDD" id="cd00293">
    <property type="entry name" value="USP-like"/>
    <property type="match status" value="1"/>
</dbReference>
<dbReference type="AlphaFoldDB" id="A0A238JIM5"/>
<accession>A0A238JIM5</accession>
<organism evidence="3 4">
    <name type="scientific">Pelagimonas phthalicica</name>
    <dbReference type="NCBI Taxonomy" id="1037362"/>
    <lineage>
        <taxon>Bacteria</taxon>
        <taxon>Pseudomonadati</taxon>
        <taxon>Pseudomonadota</taxon>
        <taxon>Alphaproteobacteria</taxon>
        <taxon>Rhodobacterales</taxon>
        <taxon>Roseobacteraceae</taxon>
        <taxon>Pelagimonas</taxon>
    </lineage>
</organism>
<gene>
    <name evidence="3" type="ORF">TRP8649_04664</name>
</gene>
<protein>
    <submittedName>
        <fullName evidence="3">Universal stress protein family protein</fullName>
    </submittedName>
</protein>
<evidence type="ECO:0000313" key="3">
    <source>
        <dbReference type="EMBL" id="SMX30520.1"/>
    </source>
</evidence>